<dbReference type="InterPro" id="IPR012340">
    <property type="entry name" value="NA-bd_OB-fold"/>
</dbReference>
<feature type="compositionally biased region" description="Acidic residues" evidence="6">
    <location>
        <begin position="155"/>
        <end position="175"/>
    </location>
</feature>
<dbReference type="PANTHER" id="PTHR21641:SF0">
    <property type="entry name" value="RNA-BINDING PROTEIN EIF1AD-RELATED"/>
    <property type="match status" value="1"/>
</dbReference>
<dbReference type="GeneTree" id="ENSGT00390000011180"/>
<keyword evidence="5" id="KW-0648">Protein biosynthesis</keyword>
<dbReference type="AlphaFoldDB" id="K7F4B4"/>
<dbReference type="GO" id="GO:0005654">
    <property type="term" value="C:nucleoplasm"/>
    <property type="evidence" value="ECO:0007669"/>
    <property type="project" value="Ensembl"/>
</dbReference>
<dbReference type="GO" id="GO:0003723">
    <property type="term" value="F:RNA binding"/>
    <property type="evidence" value="ECO:0007669"/>
    <property type="project" value="UniProtKB-KW"/>
</dbReference>
<reference evidence="8" key="3">
    <citation type="submission" date="2025-08" db="UniProtKB">
        <authorList>
            <consortium name="Ensembl"/>
        </authorList>
    </citation>
    <scope>IDENTIFICATION</scope>
</reference>
<dbReference type="Pfam" id="PF01176">
    <property type="entry name" value="eIF-1a"/>
    <property type="match status" value="1"/>
</dbReference>
<dbReference type="KEGG" id="pss:102453924"/>
<evidence type="ECO:0000313" key="9">
    <source>
        <dbReference type="Proteomes" id="UP000007267"/>
    </source>
</evidence>
<proteinExistence type="inferred from homology"/>
<dbReference type="EMBL" id="AGCU01130928">
    <property type="status" value="NOT_ANNOTATED_CDS"/>
    <property type="molecule type" value="Genomic_DNA"/>
</dbReference>
<dbReference type="RefSeq" id="XP_006129729.1">
    <property type="nucleotide sequence ID" value="XM_006129667.3"/>
</dbReference>
<feature type="region of interest" description="Disordered" evidence="6">
    <location>
        <begin position="106"/>
        <end position="175"/>
    </location>
</feature>
<comment type="similarity">
    <text evidence="1">Belongs to the EIF1AD family.</text>
</comment>
<reference evidence="9" key="2">
    <citation type="journal article" date="2013" name="Nat. Genet.">
        <title>The draft genomes of soft-shell turtle and green sea turtle yield insights into the development and evolution of the turtle-specific body plan.</title>
        <authorList>
            <person name="Wang Z."/>
            <person name="Pascual-Anaya J."/>
            <person name="Zadissa A."/>
            <person name="Li W."/>
            <person name="Niimura Y."/>
            <person name="Huang Z."/>
            <person name="Li C."/>
            <person name="White S."/>
            <person name="Xiong Z."/>
            <person name="Fang D."/>
            <person name="Wang B."/>
            <person name="Ming Y."/>
            <person name="Chen Y."/>
            <person name="Zheng Y."/>
            <person name="Kuraku S."/>
            <person name="Pignatelli M."/>
            <person name="Herrero J."/>
            <person name="Beal K."/>
            <person name="Nozawa M."/>
            <person name="Li Q."/>
            <person name="Wang J."/>
            <person name="Zhang H."/>
            <person name="Yu L."/>
            <person name="Shigenobu S."/>
            <person name="Wang J."/>
            <person name="Liu J."/>
            <person name="Flicek P."/>
            <person name="Searle S."/>
            <person name="Wang J."/>
            <person name="Kuratani S."/>
            <person name="Yin Y."/>
            <person name="Aken B."/>
            <person name="Zhang G."/>
            <person name="Irie N."/>
        </authorList>
    </citation>
    <scope>NUCLEOTIDE SEQUENCE [LARGE SCALE GENOMIC DNA]</scope>
    <source>
        <strain evidence="9">Daiwa-1</strain>
    </source>
</reference>
<gene>
    <name evidence="8" type="primary">EIF1AD</name>
</gene>
<dbReference type="PANTHER" id="PTHR21641">
    <property type="entry name" value="TRANSLATION INITIATION FACTOR-RELATED"/>
    <property type="match status" value="1"/>
</dbReference>
<evidence type="ECO:0000256" key="2">
    <source>
        <dbReference type="ARBA" id="ARBA00020989"/>
    </source>
</evidence>
<keyword evidence="5" id="KW-0396">Initiation factor</keyword>
<accession>K7F4B4</accession>
<reference evidence="9" key="1">
    <citation type="submission" date="2011-10" db="EMBL/GenBank/DDBJ databases">
        <authorList>
            <consortium name="Soft-shell Turtle Genome Consortium"/>
        </authorList>
    </citation>
    <scope>NUCLEOTIDE SEQUENCE [LARGE SCALE GENOMIC DNA]</scope>
    <source>
        <strain evidence="9">Daiwa-1</strain>
    </source>
</reference>
<dbReference type="HOGENOM" id="CLU_106477_2_0_1"/>
<dbReference type="InterPro" id="IPR039294">
    <property type="entry name" value="EIF1AD"/>
</dbReference>
<evidence type="ECO:0000256" key="5">
    <source>
        <dbReference type="PROSITE-ProRule" id="PRU00181"/>
    </source>
</evidence>
<sequence length="175" mass="20034">MSQATKRKHVVKEVLEEYVVPSPQQQIVRVLGTPGNNLHEVETAEGTRFLVSMPTKFRKNIWIKRGDFLLVDPIEEGEKVKAEINFVLYKDHMRYLKKEGLWPEAFSSDTAESQPSSEASREEQQRAVHSSGEEDSDDDSDLFVNTNRLHYSCTESEDDSEEEAVVASDQEEEEK</sequence>
<dbReference type="GO" id="GO:0003743">
    <property type="term" value="F:translation initiation factor activity"/>
    <property type="evidence" value="ECO:0007669"/>
    <property type="project" value="UniProtKB-UniRule"/>
</dbReference>
<feature type="domain" description="S1-like" evidence="7">
    <location>
        <begin position="30"/>
        <end position="89"/>
    </location>
</feature>
<evidence type="ECO:0000256" key="1">
    <source>
        <dbReference type="ARBA" id="ARBA00007340"/>
    </source>
</evidence>
<name>K7F4B4_PELSI</name>
<dbReference type="PROSITE" id="PS50832">
    <property type="entry name" value="S1_IF1_TYPE"/>
    <property type="match status" value="1"/>
</dbReference>
<dbReference type="STRING" id="13735.ENSPSIP00000002874"/>
<dbReference type="InterPro" id="IPR001253">
    <property type="entry name" value="TIF_eIF-1A"/>
</dbReference>
<dbReference type="SUPFAM" id="SSF50249">
    <property type="entry name" value="Nucleic acid-binding proteins"/>
    <property type="match status" value="1"/>
</dbReference>
<feature type="compositionally biased region" description="Polar residues" evidence="6">
    <location>
        <begin position="107"/>
        <end position="118"/>
    </location>
</feature>
<dbReference type="CTD" id="84285"/>
<dbReference type="Gene3D" id="2.40.50.140">
    <property type="entry name" value="Nucleic acid-binding proteins"/>
    <property type="match status" value="1"/>
</dbReference>
<dbReference type="EMBL" id="AGCU01130929">
    <property type="status" value="NOT_ANNOTATED_CDS"/>
    <property type="molecule type" value="Genomic_DNA"/>
</dbReference>
<dbReference type="Proteomes" id="UP000007267">
    <property type="component" value="Unassembled WGS sequence"/>
</dbReference>
<evidence type="ECO:0000256" key="6">
    <source>
        <dbReference type="SAM" id="MobiDB-lite"/>
    </source>
</evidence>
<dbReference type="eggNOG" id="KOG2925">
    <property type="taxonomic scope" value="Eukaryota"/>
</dbReference>
<dbReference type="Ensembl" id="ENSPSIT00000002885.1">
    <property type="protein sequence ID" value="ENSPSIP00000002874.1"/>
    <property type="gene ID" value="ENSPSIG00000002790.1"/>
</dbReference>
<dbReference type="OrthoDB" id="1738325at2759"/>
<keyword evidence="9" id="KW-1185">Reference proteome</keyword>
<evidence type="ECO:0000313" key="8">
    <source>
        <dbReference type="Ensembl" id="ENSPSIP00000002874.1"/>
    </source>
</evidence>
<dbReference type="OMA" id="FRKNIWV"/>
<dbReference type="SMART" id="SM00652">
    <property type="entry name" value="eIF1a"/>
    <property type="match status" value="1"/>
</dbReference>
<keyword evidence="3" id="KW-0694">RNA-binding</keyword>
<reference evidence="8" key="4">
    <citation type="submission" date="2025-09" db="UniProtKB">
        <authorList>
            <consortium name="Ensembl"/>
        </authorList>
    </citation>
    <scope>IDENTIFICATION</scope>
</reference>
<evidence type="ECO:0000256" key="4">
    <source>
        <dbReference type="ARBA" id="ARBA00031998"/>
    </source>
</evidence>
<dbReference type="CDD" id="cd05792">
    <property type="entry name" value="S1_eIF1AD_like"/>
    <property type="match status" value="1"/>
</dbReference>
<dbReference type="InterPro" id="IPR006196">
    <property type="entry name" value="RNA-binding_domain_S1_IF1"/>
</dbReference>
<dbReference type="Gene3D" id="1.10.1200.180">
    <property type="match status" value="1"/>
</dbReference>
<evidence type="ECO:0000259" key="7">
    <source>
        <dbReference type="PROSITE" id="PS50832"/>
    </source>
</evidence>
<protein>
    <recommendedName>
        <fullName evidence="2">Probable RNA-binding protein EIF1AD</fullName>
    </recommendedName>
    <alternativeName>
        <fullName evidence="4">Eukaryotic translation initiation factor 1A domain-containing protein</fullName>
    </alternativeName>
</protein>
<evidence type="ECO:0000256" key="3">
    <source>
        <dbReference type="ARBA" id="ARBA00022884"/>
    </source>
</evidence>
<organism evidence="8 9">
    <name type="scientific">Pelodiscus sinensis</name>
    <name type="common">Chinese softshell turtle</name>
    <name type="synonym">Trionyx sinensis</name>
    <dbReference type="NCBI Taxonomy" id="13735"/>
    <lineage>
        <taxon>Eukaryota</taxon>
        <taxon>Metazoa</taxon>
        <taxon>Chordata</taxon>
        <taxon>Craniata</taxon>
        <taxon>Vertebrata</taxon>
        <taxon>Euteleostomi</taxon>
        <taxon>Archelosauria</taxon>
        <taxon>Testudinata</taxon>
        <taxon>Testudines</taxon>
        <taxon>Cryptodira</taxon>
        <taxon>Trionychia</taxon>
        <taxon>Trionychidae</taxon>
        <taxon>Pelodiscus</taxon>
    </lineage>
</organism>
<dbReference type="GO" id="GO:0005829">
    <property type="term" value="C:cytosol"/>
    <property type="evidence" value="ECO:0007669"/>
    <property type="project" value="Ensembl"/>
</dbReference>